<protein>
    <submittedName>
        <fullName evidence="1">Uncharacterized protein</fullName>
    </submittedName>
</protein>
<keyword evidence="2" id="KW-1185">Reference proteome</keyword>
<gene>
    <name evidence="1" type="ORF">Ade02nite_34950</name>
</gene>
<sequence length="106" mass="11486">MEEKRIIAAADEVRRRIERELTRTVQERLVAPALNVRAAQAGLPAGCPELRMRLSRIADGLGDTVDELGAILRGIHPAILTDCGLGPALKMSARHCELPVDPNVTV</sequence>
<accession>A0ABQ3Y4D5</accession>
<proteinExistence type="predicted"/>
<dbReference type="Proteomes" id="UP000609879">
    <property type="component" value="Unassembled WGS sequence"/>
</dbReference>
<name>A0ABQ3Y4D5_9ACTN</name>
<dbReference type="RefSeq" id="WP_203763883.1">
    <property type="nucleotide sequence ID" value="NZ_BAAABO010000012.1"/>
</dbReference>
<reference evidence="1 2" key="1">
    <citation type="submission" date="2021-01" db="EMBL/GenBank/DDBJ databases">
        <title>Whole genome shotgun sequence of Actinoplanes deccanensis NBRC 13994.</title>
        <authorList>
            <person name="Komaki H."/>
            <person name="Tamura T."/>
        </authorList>
    </citation>
    <scope>NUCLEOTIDE SEQUENCE [LARGE SCALE GENOMIC DNA]</scope>
    <source>
        <strain evidence="1 2">NBRC 13994</strain>
    </source>
</reference>
<dbReference type="EMBL" id="BOMI01000065">
    <property type="protein sequence ID" value="GID74854.1"/>
    <property type="molecule type" value="Genomic_DNA"/>
</dbReference>
<organism evidence="1 2">
    <name type="scientific">Paractinoplanes deccanensis</name>
    <dbReference type="NCBI Taxonomy" id="113561"/>
    <lineage>
        <taxon>Bacteria</taxon>
        <taxon>Bacillati</taxon>
        <taxon>Actinomycetota</taxon>
        <taxon>Actinomycetes</taxon>
        <taxon>Micromonosporales</taxon>
        <taxon>Micromonosporaceae</taxon>
        <taxon>Paractinoplanes</taxon>
    </lineage>
</organism>
<evidence type="ECO:0000313" key="1">
    <source>
        <dbReference type="EMBL" id="GID74854.1"/>
    </source>
</evidence>
<comment type="caution">
    <text evidence="1">The sequence shown here is derived from an EMBL/GenBank/DDBJ whole genome shotgun (WGS) entry which is preliminary data.</text>
</comment>
<evidence type="ECO:0000313" key="2">
    <source>
        <dbReference type="Proteomes" id="UP000609879"/>
    </source>
</evidence>